<keyword evidence="1" id="KW-0175">Coiled coil</keyword>
<dbReference type="EMBL" id="KE145361">
    <property type="protein sequence ID" value="EPE31682.1"/>
    <property type="molecule type" value="Genomic_DNA"/>
</dbReference>
<dbReference type="RefSeq" id="XP_008081411.1">
    <property type="nucleotide sequence ID" value="XM_008083220.1"/>
</dbReference>
<dbReference type="AlphaFoldDB" id="S3CZI2"/>
<feature type="compositionally biased region" description="Polar residues" evidence="2">
    <location>
        <begin position="111"/>
        <end position="132"/>
    </location>
</feature>
<feature type="region of interest" description="Disordered" evidence="2">
    <location>
        <begin position="550"/>
        <end position="589"/>
    </location>
</feature>
<feature type="compositionally biased region" description="Basic and acidic residues" evidence="2">
    <location>
        <begin position="89"/>
        <end position="105"/>
    </location>
</feature>
<proteinExistence type="predicted"/>
<protein>
    <submittedName>
        <fullName evidence="3">Uncharacterized protein</fullName>
    </submittedName>
</protein>
<feature type="compositionally biased region" description="Polar residues" evidence="2">
    <location>
        <begin position="556"/>
        <end position="577"/>
    </location>
</feature>
<evidence type="ECO:0000256" key="2">
    <source>
        <dbReference type="SAM" id="MobiDB-lite"/>
    </source>
</evidence>
<evidence type="ECO:0000313" key="4">
    <source>
        <dbReference type="Proteomes" id="UP000016922"/>
    </source>
</evidence>
<feature type="compositionally biased region" description="Polar residues" evidence="2">
    <location>
        <begin position="144"/>
        <end position="155"/>
    </location>
</feature>
<dbReference type="KEGG" id="glz:GLAREA_12438"/>
<evidence type="ECO:0000313" key="3">
    <source>
        <dbReference type="EMBL" id="EPE31682.1"/>
    </source>
</evidence>
<dbReference type="Proteomes" id="UP000016922">
    <property type="component" value="Unassembled WGS sequence"/>
</dbReference>
<name>S3CZI2_GLAL2</name>
<reference evidence="3 4" key="1">
    <citation type="journal article" date="2013" name="BMC Genomics">
        <title>Genomics-driven discovery of the pneumocandin biosynthetic gene cluster in the fungus Glarea lozoyensis.</title>
        <authorList>
            <person name="Chen L."/>
            <person name="Yue Q."/>
            <person name="Zhang X."/>
            <person name="Xiang M."/>
            <person name="Wang C."/>
            <person name="Li S."/>
            <person name="Che Y."/>
            <person name="Ortiz-Lopez F.J."/>
            <person name="Bills G.F."/>
            <person name="Liu X."/>
            <person name="An Z."/>
        </authorList>
    </citation>
    <scope>NUCLEOTIDE SEQUENCE [LARGE SCALE GENOMIC DNA]</scope>
    <source>
        <strain evidence="4">ATCC 20868 / MF5171</strain>
    </source>
</reference>
<accession>S3CZI2</accession>
<dbReference type="HOGENOM" id="CLU_463107_0_0_1"/>
<feature type="coiled-coil region" evidence="1">
    <location>
        <begin position="239"/>
        <end position="273"/>
    </location>
</feature>
<evidence type="ECO:0000256" key="1">
    <source>
        <dbReference type="SAM" id="Coils"/>
    </source>
</evidence>
<sequence length="589" mass="67173">MADGTRPRSSNCSQTYAIHHPPLVLETLRLPARESAASLDLSCSLPTVSRTKNANEARAVRVVPDFDKEGHLSQPLEGAELENEYETGLENREHAMVEPRTPEAKSRHKSFTSSPNGSATPRPTQHPITTPRSIPRSPVGNKTPPRQDSSYFSNQEHSDDDNSMAGSNLGVRRMRNRHEISLLRDKVQRTRRMVRGRRDKLSVLRENFRDAADVLMRRVNRTVAFGSIEKELGPDLEQLRKAQDALGLAENEYDDFERQLEQEERQLENEEIFFYDARSSSPSESGMDVESSLGQYVPRETESPFPNSDDEESEHDPVQEYLRKMAEAHYTREDLDALEEDAYRFSTDVEFRDKHDVWLPEEATSFLSDYPKRHVEIESSLQKVEAELFALRTLCIKDGLFAEDEHVYQPHDALLEDVWDSIYDAEDRSPLRLASSQVLLKEKEINYEDKRIFVNHWILKWVQDSTYECLLLKSWIFSTCLERLGSDEGLEHNWARLALENWDLDEAGSHADVFNSASMLDVIAGETRRINASIGISDFSGSSWRSSDIDLDDNPKLQQPPASSENGSFHTKETSVLSEGKKLTRSASL</sequence>
<organism evidence="3 4">
    <name type="scientific">Glarea lozoyensis (strain ATCC 20868 / MF5171)</name>
    <dbReference type="NCBI Taxonomy" id="1116229"/>
    <lineage>
        <taxon>Eukaryota</taxon>
        <taxon>Fungi</taxon>
        <taxon>Dikarya</taxon>
        <taxon>Ascomycota</taxon>
        <taxon>Pezizomycotina</taxon>
        <taxon>Leotiomycetes</taxon>
        <taxon>Helotiales</taxon>
        <taxon>Helotiaceae</taxon>
        <taxon>Glarea</taxon>
    </lineage>
</organism>
<dbReference type="GeneID" id="19471479"/>
<feature type="region of interest" description="Disordered" evidence="2">
    <location>
        <begin position="89"/>
        <end position="173"/>
    </location>
</feature>
<gene>
    <name evidence="3" type="ORF">GLAREA_12438</name>
</gene>
<dbReference type="OrthoDB" id="3553547at2759"/>
<dbReference type="OMA" id="QINTWIL"/>
<dbReference type="eggNOG" id="ENOG502QQEE">
    <property type="taxonomic scope" value="Eukaryota"/>
</dbReference>
<keyword evidence="4" id="KW-1185">Reference proteome</keyword>